<evidence type="ECO:0000313" key="12">
    <source>
        <dbReference type="EMBL" id="MSS59196.1"/>
    </source>
</evidence>
<evidence type="ECO:0000256" key="9">
    <source>
        <dbReference type="RuleBase" id="RU363032"/>
    </source>
</evidence>
<sequence length="291" mass="31008">MEKTKKSNNPVEIFMHGLMFIFGMMSVAFVLFISIFLIVSGVPAIGTIGIKDFLFGTVWASTAADPKFGILPFILTSFWGMAGAIILAVPIGLLCSVYLSKIAKPKVAAVIRSAVELLAGIPSVVYGLVGMIVLVPFVIKVFHVANGSCMLTAILVLAVMILPSIISVSETALNAVPKEYEEASLALGATYTETVFKVSFPAARSGIAAAIVQGVGRAIGEAMAVMMVSGNVANMPSLFQSVRFLTTAVASEMSYASGLQKQALFSIALVLFIFVMLIMFILNFMIKRDKK</sequence>
<protein>
    <recommendedName>
        <fullName evidence="10">Phosphate transport system permease protein</fullName>
    </recommendedName>
</protein>
<dbReference type="EMBL" id="VUMN01000025">
    <property type="protein sequence ID" value="MSS59196.1"/>
    <property type="molecule type" value="Genomic_DNA"/>
</dbReference>
<evidence type="ECO:0000259" key="11">
    <source>
        <dbReference type="PROSITE" id="PS50928"/>
    </source>
</evidence>
<evidence type="ECO:0000256" key="3">
    <source>
        <dbReference type="ARBA" id="ARBA00022448"/>
    </source>
</evidence>
<gene>
    <name evidence="12" type="primary">pstC</name>
    <name evidence="12" type="ORF">FYJ51_09845</name>
</gene>
<keyword evidence="8 9" id="KW-0472">Membrane</keyword>
<comment type="caution">
    <text evidence="12">The sequence shown here is derived from an EMBL/GenBank/DDBJ whole genome shotgun (WGS) entry which is preliminary data.</text>
</comment>
<evidence type="ECO:0000313" key="13">
    <source>
        <dbReference type="Proteomes" id="UP000461880"/>
    </source>
</evidence>
<organism evidence="12 13">
    <name type="scientific">Stecheria intestinalis</name>
    <dbReference type="NCBI Taxonomy" id="2606630"/>
    <lineage>
        <taxon>Bacteria</taxon>
        <taxon>Bacillati</taxon>
        <taxon>Bacillota</taxon>
        <taxon>Erysipelotrichia</taxon>
        <taxon>Erysipelotrichales</taxon>
        <taxon>Erysipelotrichaceae</taxon>
        <taxon>Stecheria</taxon>
    </lineage>
</organism>
<feature type="transmembrane region" description="Helical" evidence="9">
    <location>
        <begin position="70"/>
        <end position="96"/>
    </location>
</feature>
<dbReference type="GO" id="GO:0005315">
    <property type="term" value="F:phosphate transmembrane transporter activity"/>
    <property type="evidence" value="ECO:0007669"/>
    <property type="project" value="InterPro"/>
</dbReference>
<dbReference type="InterPro" id="IPR000515">
    <property type="entry name" value="MetI-like"/>
</dbReference>
<dbReference type="PROSITE" id="PS50928">
    <property type="entry name" value="ABC_TM1"/>
    <property type="match status" value="1"/>
</dbReference>
<dbReference type="SUPFAM" id="SSF161098">
    <property type="entry name" value="MetI-like"/>
    <property type="match status" value="1"/>
</dbReference>
<feature type="transmembrane region" description="Helical" evidence="9">
    <location>
        <begin position="263"/>
        <end position="286"/>
    </location>
</feature>
<comment type="caution">
    <text evidence="10">Lacks conserved residue(s) required for the propagation of feature annotation.</text>
</comment>
<comment type="similarity">
    <text evidence="2 10">Belongs to the binding-protein-dependent transport system permease family. CysTW subfamily.</text>
</comment>
<evidence type="ECO:0000256" key="10">
    <source>
        <dbReference type="RuleBase" id="RU363054"/>
    </source>
</evidence>
<reference evidence="12 13" key="1">
    <citation type="submission" date="2019-08" db="EMBL/GenBank/DDBJ databases">
        <title>In-depth cultivation of the pig gut microbiome towards novel bacterial diversity and tailored functional studies.</title>
        <authorList>
            <person name="Wylensek D."/>
            <person name="Hitch T.C.A."/>
            <person name="Clavel T."/>
        </authorList>
    </citation>
    <scope>NUCLEOTIDE SEQUENCE [LARGE SCALE GENOMIC DNA]</scope>
    <source>
        <strain evidence="12 13">Oil+RF-744-GAM-WT-6</strain>
    </source>
</reference>
<dbReference type="PANTHER" id="PTHR30425">
    <property type="entry name" value="PHOSPHATE TRANSPORT SYSTEM PERMEASE PROTEIN PST"/>
    <property type="match status" value="1"/>
</dbReference>
<keyword evidence="7 9" id="KW-1133">Transmembrane helix</keyword>
<accession>A0A7X2TH58</accession>
<evidence type="ECO:0000256" key="6">
    <source>
        <dbReference type="ARBA" id="ARBA00022692"/>
    </source>
</evidence>
<keyword evidence="3 9" id="KW-0813">Transport</keyword>
<evidence type="ECO:0000256" key="7">
    <source>
        <dbReference type="ARBA" id="ARBA00022989"/>
    </source>
</evidence>
<evidence type="ECO:0000256" key="1">
    <source>
        <dbReference type="ARBA" id="ARBA00004651"/>
    </source>
</evidence>
<comment type="subcellular location">
    <subcellularLocation>
        <location evidence="1 9">Cell membrane</location>
        <topology evidence="1 9">Multi-pass membrane protein</topology>
    </subcellularLocation>
</comment>
<feature type="domain" description="ABC transmembrane type-1" evidence="11">
    <location>
        <begin position="74"/>
        <end position="282"/>
    </location>
</feature>
<evidence type="ECO:0000256" key="4">
    <source>
        <dbReference type="ARBA" id="ARBA00022475"/>
    </source>
</evidence>
<keyword evidence="5 10" id="KW-0592">Phosphate transport</keyword>
<keyword evidence="4 10" id="KW-1003">Cell membrane</keyword>
<evidence type="ECO:0000256" key="2">
    <source>
        <dbReference type="ARBA" id="ARBA00007069"/>
    </source>
</evidence>
<dbReference type="Gene3D" id="1.10.3720.10">
    <property type="entry name" value="MetI-like"/>
    <property type="match status" value="1"/>
</dbReference>
<dbReference type="GO" id="GO:0006817">
    <property type="term" value="P:phosphate ion transport"/>
    <property type="evidence" value="ECO:0007669"/>
    <property type="project" value="UniProtKB-KW"/>
</dbReference>
<name>A0A7X2TH58_9FIRM</name>
<comment type="function">
    <text evidence="10">Part of the binding-protein-dependent transport system for phosphate; probably responsible for the translocation of the substrate across the membrane.</text>
</comment>
<dbReference type="GO" id="GO:0005886">
    <property type="term" value="C:plasma membrane"/>
    <property type="evidence" value="ECO:0007669"/>
    <property type="project" value="UniProtKB-SubCell"/>
</dbReference>
<keyword evidence="13" id="KW-1185">Reference proteome</keyword>
<dbReference type="InterPro" id="IPR011864">
    <property type="entry name" value="Phosphate_PstC"/>
</dbReference>
<proteinExistence type="inferred from homology"/>
<dbReference type="NCBIfam" id="TIGR02138">
    <property type="entry name" value="phosphate_pstC"/>
    <property type="match status" value="1"/>
</dbReference>
<dbReference type="PANTHER" id="PTHR30425:SF1">
    <property type="entry name" value="PHOSPHATE TRANSPORT SYSTEM PERMEASE PROTEIN PSTC"/>
    <property type="match status" value="1"/>
</dbReference>
<dbReference type="AlphaFoldDB" id="A0A7X2TH58"/>
<feature type="transmembrane region" description="Helical" evidence="9">
    <location>
        <begin position="20"/>
        <end position="50"/>
    </location>
</feature>
<dbReference type="InterPro" id="IPR035906">
    <property type="entry name" value="MetI-like_sf"/>
</dbReference>
<dbReference type="Proteomes" id="UP000461880">
    <property type="component" value="Unassembled WGS sequence"/>
</dbReference>
<keyword evidence="6 9" id="KW-0812">Transmembrane</keyword>
<dbReference type="CDD" id="cd06261">
    <property type="entry name" value="TM_PBP2"/>
    <property type="match status" value="1"/>
</dbReference>
<evidence type="ECO:0000256" key="8">
    <source>
        <dbReference type="ARBA" id="ARBA00023136"/>
    </source>
</evidence>
<dbReference type="InterPro" id="IPR051124">
    <property type="entry name" value="Phosphate_Transport_Permease"/>
</dbReference>
<feature type="transmembrane region" description="Helical" evidence="9">
    <location>
        <begin position="117"/>
        <end position="139"/>
    </location>
</feature>
<evidence type="ECO:0000256" key="5">
    <source>
        <dbReference type="ARBA" id="ARBA00022592"/>
    </source>
</evidence>
<dbReference type="Pfam" id="PF00528">
    <property type="entry name" value="BPD_transp_1"/>
    <property type="match status" value="1"/>
</dbReference>
<dbReference type="RefSeq" id="WP_105304875.1">
    <property type="nucleotide sequence ID" value="NZ_JAQXPC010000099.1"/>
</dbReference>
<feature type="transmembrane region" description="Helical" evidence="9">
    <location>
        <begin position="145"/>
        <end position="168"/>
    </location>
</feature>